<dbReference type="InterPro" id="IPR042099">
    <property type="entry name" value="ANL_N_sf"/>
</dbReference>
<comment type="caution">
    <text evidence="9">The sequence shown here is derived from an EMBL/GenBank/DDBJ whole genome shotgun (WGS) entry which is preliminary data.</text>
</comment>
<proteinExistence type="predicted"/>
<dbReference type="InterPro" id="IPR025110">
    <property type="entry name" value="AMP-bd_C"/>
</dbReference>
<protein>
    <recommendedName>
        <fullName evidence="5">Long-chain-fatty-acid--CoA ligase</fullName>
        <ecNumber evidence="4">6.2.1.3</ecNumber>
    </recommendedName>
    <alternativeName>
        <fullName evidence="6">Long-chain acyl-CoA synthetase</fullName>
    </alternativeName>
</protein>
<dbReference type="InterPro" id="IPR050237">
    <property type="entry name" value="ATP-dep_AMP-bd_enzyme"/>
</dbReference>
<dbReference type="RefSeq" id="WP_211871878.1">
    <property type="nucleotide sequence ID" value="NZ_JAAEDI010000042.1"/>
</dbReference>
<feature type="domain" description="AMP-dependent synthetase/ligase" evidence="7">
    <location>
        <begin position="11"/>
        <end position="373"/>
    </location>
</feature>
<organism evidence="9 10">
    <name type="scientific">Neoroseomonas terrae</name>
    <dbReference type="NCBI Taxonomy" id="424799"/>
    <lineage>
        <taxon>Bacteria</taxon>
        <taxon>Pseudomonadati</taxon>
        <taxon>Pseudomonadota</taxon>
        <taxon>Alphaproteobacteria</taxon>
        <taxon>Acetobacterales</taxon>
        <taxon>Acetobacteraceae</taxon>
        <taxon>Neoroseomonas</taxon>
    </lineage>
</organism>
<dbReference type="InterPro" id="IPR045851">
    <property type="entry name" value="AMP-bd_C_sf"/>
</dbReference>
<dbReference type="EMBL" id="JAAEDI010000042">
    <property type="protein sequence ID" value="MBR0653171.1"/>
    <property type="molecule type" value="Genomic_DNA"/>
</dbReference>
<dbReference type="Gene3D" id="3.30.300.30">
    <property type="match status" value="1"/>
</dbReference>
<dbReference type="InterPro" id="IPR000873">
    <property type="entry name" value="AMP-dep_synth/lig_dom"/>
</dbReference>
<evidence type="ECO:0000256" key="3">
    <source>
        <dbReference type="ARBA" id="ARBA00022598"/>
    </source>
</evidence>
<gene>
    <name evidence="9" type="ORF">GXW78_26180</name>
</gene>
<dbReference type="Proteomes" id="UP000698752">
    <property type="component" value="Unassembled WGS sequence"/>
</dbReference>
<dbReference type="PANTHER" id="PTHR43767">
    <property type="entry name" value="LONG-CHAIN-FATTY-ACID--COA LIGASE"/>
    <property type="match status" value="1"/>
</dbReference>
<comment type="subcellular location">
    <subcellularLocation>
        <location evidence="1">Membrane</location>
        <topology evidence="1">Peripheral membrane protein</topology>
    </subcellularLocation>
</comment>
<name>A0ABS5EQ61_9PROT</name>
<dbReference type="PANTHER" id="PTHR43767:SF8">
    <property type="entry name" value="LONG-CHAIN-FATTY-ACID--COA LIGASE"/>
    <property type="match status" value="1"/>
</dbReference>
<evidence type="ECO:0000259" key="7">
    <source>
        <dbReference type="Pfam" id="PF00501"/>
    </source>
</evidence>
<evidence type="ECO:0000313" key="10">
    <source>
        <dbReference type="Proteomes" id="UP000698752"/>
    </source>
</evidence>
<evidence type="ECO:0000313" key="9">
    <source>
        <dbReference type="EMBL" id="MBR0653171.1"/>
    </source>
</evidence>
<dbReference type="SUPFAM" id="SSF56801">
    <property type="entry name" value="Acetyl-CoA synthetase-like"/>
    <property type="match status" value="1"/>
</dbReference>
<evidence type="ECO:0000256" key="4">
    <source>
        <dbReference type="ARBA" id="ARBA00026121"/>
    </source>
</evidence>
<evidence type="ECO:0000256" key="5">
    <source>
        <dbReference type="ARBA" id="ARBA00039545"/>
    </source>
</evidence>
<evidence type="ECO:0000259" key="8">
    <source>
        <dbReference type="Pfam" id="PF13193"/>
    </source>
</evidence>
<comment type="pathway">
    <text evidence="2">Lipid metabolism; fatty acid beta-oxidation.</text>
</comment>
<sequence length="516" mass="55545">MSVSLSTALARIAHRMPDAPALHFACGSMTFAELDELARRYAAGFERIGIRRGDRMAIWLPNTPDWLGAFFGSARLGAIALLTNTRFRSAEIGDLLARTEARTIIYQPDFRSIDFSGVLKECLPHLPNLQTIIAVGAMTDALPGRPVLNTEFLLDGRPMDRNDGTADAPCLLFTTSGTTKRPKLVMHTHESVMAHAADVASGFGFADDTAGTLQMLPLCGTYGFTQAMANLLAGRPLAMHATFDAEVASMLIARHGIRRAALTDEMVRRICALPSSLPRGFNVIIGSRAQGLVPVAEEHHLKITGIYGSSEVQALFSRRQSGRSTLEMAAGGGQPVSAEAQVRARDPDTGQLCAPGEAGELEIQGPSVTMGYFGDQEATATAFTSDGFFRTGDLGTVEADGSFTYLTRFGEAFRVNGFLVNPAEIDAVVLEHPMVNQCQTVAVEQGGKAHAVAFVIAQDRGSVPEQSLRDFCVARMATYKVPVRFVRVDEFPVIESANNTKIHRAKLRDMAAALLG</sequence>
<evidence type="ECO:0000256" key="2">
    <source>
        <dbReference type="ARBA" id="ARBA00005005"/>
    </source>
</evidence>
<accession>A0ABS5EQ61</accession>
<keyword evidence="10" id="KW-1185">Reference proteome</keyword>
<dbReference type="Pfam" id="PF00501">
    <property type="entry name" value="AMP-binding"/>
    <property type="match status" value="1"/>
</dbReference>
<evidence type="ECO:0000256" key="1">
    <source>
        <dbReference type="ARBA" id="ARBA00004170"/>
    </source>
</evidence>
<dbReference type="Pfam" id="PF13193">
    <property type="entry name" value="AMP-binding_C"/>
    <property type="match status" value="1"/>
</dbReference>
<reference evidence="10" key="1">
    <citation type="journal article" date="2021" name="Syst. Appl. Microbiol.">
        <title>Roseomonas hellenica sp. nov., isolated from roots of wild-growing Alkanna tinctoria.</title>
        <authorList>
            <person name="Rat A."/>
            <person name="Naranjo H.D."/>
            <person name="Lebbe L."/>
            <person name="Cnockaert M."/>
            <person name="Krigas N."/>
            <person name="Grigoriadou K."/>
            <person name="Maloupa E."/>
            <person name="Willems A."/>
        </authorList>
    </citation>
    <scope>NUCLEOTIDE SEQUENCE [LARGE SCALE GENOMIC DNA]</scope>
    <source>
        <strain evidence="10">LMG 31159</strain>
    </source>
</reference>
<dbReference type="Gene3D" id="3.40.50.12780">
    <property type="entry name" value="N-terminal domain of ligase-like"/>
    <property type="match status" value="1"/>
</dbReference>
<evidence type="ECO:0000256" key="6">
    <source>
        <dbReference type="ARBA" id="ARBA00042773"/>
    </source>
</evidence>
<keyword evidence="3" id="KW-0436">Ligase</keyword>
<dbReference type="EC" id="6.2.1.3" evidence="4"/>
<feature type="domain" description="AMP-binding enzyme C-terminal" evidence="8">
    <location>
        <begin position="424"/>
        <end position="495"/>
    </location>
</feature>